<comment type="caution">
    <text evidence="2">The sequence shown here is derived from an EMBL/GenBank/DDBJ whole genome shotgun (WGS) entry which is preliminary data.</text>
</comment>
<feature type="compositionally biased region" description="Basic and acidic residues" evidence="1">
    <location>
        <begin position="122"/>
        <end position="131"/>
    </location>
</feature>
<name>A0ABR2UP41_9PEZI</name>
<feature type="region of interest" description="Disordered" evidence="1">
    <location>
        <begin position="170"/>
        <end position="192"/>
    </location>
</feature>
<feature type="region of interest" description="Disordered" evidence="1">
    <location>
        <begin position="97"/>
        <end position="131"/>
    </location>
</feature>
<protein>
    <submittedName>
        <fullName evidence="2">Uncharacterized protein</fullName>
    </submittedName>
</protein>
<evidence type="ECO:0000313" key="3">
    <source>
        <dbReference type="Proteomes" id="UP001408356"/>
    </source>
</evidence>
<evidence type="ECO:0000256" key="1">
    <source>
        <dbReference type="SAM" id="MobiDB-lite"/>
    </source>
</evidence>
<sequence>MAVLSGNPYAILRDLESDTQSKRGPESISSSPSSSPTTSTATIPSPQEPVHLFHNGCEEVLDDLLQGIEHELSREAGGILSGTDICLKSMRVTTKADIPERKLHSSERNQTSPASIGNGPTHRTDIETPDPPKAELVRAALEELIHIEKDSMADYSSLLADNLGDVHLASVSPSDSVSSDSEEDCEFGPSPGKPKCSIQTLCDLRNSIVQDIYTNLTALITNELPSTDHM</sequence>
<dbReference type="Proteomes" id="UP001408356">
    <property type="component" value="Unassembled WGS sequence"/>
</dbReference>
<feature type="compositionally biased region" description="Basic and acidic residues" evidence="1">
    <location>
        <begin position="97"/>
        <end position="107"/>
    </location>
</feature>
<proteinExistence type="predicted"/>
<feature type="compositionally biased region" description="Low complexity" evidence="1">
    <location>
        <begin position="27"/>
        <end position="45"/>
    </location>
</feature>
<keyword evidence="3" id="KW-1185">Reference proteome</keyword>
<feature type="compositionally biased region" description="Basic and acidic residues" evidence="1">
    <location>
        <begin position="13"/>
        <end position="25"/>
    </location>
</feature>
<evidence type="ECO:0000313" key="2">
    <source>
        <dbReference type="EMBL" id="KAK9416410.1"/>
    </source>
</evidence>
<feature type="compositionally biased region" description="Low complexity" evidence="1">
    <location>
        <begin position="170"/>
        <end position="179"/>
    </location>
</feature>
<accession>A0ABR2UP41</accession>
<feature type="region of interest" description="Disordered" evidence="1">
    <location>
        <begin position="1"/>
        <end position="50"/>
    </location>
</feature>
<dbReference type="EMBL" id="JARVKF010000407">
    <property type="protein sequence ID" value="KAK9416410.1"/>
    <property type="molecule type" value="Genomic_DNA"/>
</dbReference>
<gene>
    <name evidence="2" type="ORF">SUNI508_01827</name>
</gene>
<reference evidence="2 3" key="1">
    <citation type="journal article" date="2024" name="J. Plant Pathol.">
        <title>Sequence and assembly of the genome of Seiridium unicorne, isolate CBS 538.82, causal agent of cypress canker disease.</title>
        <authorList>
            <person name="Scali E."/>
            <person name="Rocca G.D."/>
            <person name="Danti R."/>
            <person name="Garbelotto M."/>
            <person name="Barberini S."/>
            <person name="Baroncelli R."/>
            <person name="Emiliani G."/>
        </authorList>
    </citation>
    <scope>NUCLEOTIDE SEQUENCE [LARGE SCALE GENOMIC DNA]</scope>
    <source>
        <strain evidence="2 3">BM-138-508</strain>
    </source>
</reference>
<organism evidence="2 3">
    <name type="scientific">Seiridium unicorne</name>
    <dbReference type="NCBI Taxonomy" id="138068"/>
    <lineage>
        <taxon>Eukaryota</taxon>
        <taxon>Fungi</taxon>
        <taxon>Dikarya</taxon>
        <taxon>Ascomycota</taxon>
        <taxon>Pezizomycotina</taxon>
        <taxon>Sordariomycetes</taxon>
        <taxon>Xylariomycetidae</taxon>
        <taxon>Amphisphaeriales</taxon>
        <taxon>Sporocadaceae</taxon>
        <taxon>Seiridium</taxon>
    </lineage>
</organism>